<dbReference type="Pfam" id="PF01833">
    <property type="entry name" value="TIG"/>
    <property type="match status" value="1"/>
</dbReference>
<dbReference type="EMBL" id="PNGJ01000010">
    <property type="protein sequence ID" value="PMC23194.1"/>
    <property type="molecule type" value="Genomic_DNA"/>
</dbReference>
<dbReference type="SUPFAM" id="SSF81296">
    <property type="entry name" value="E set domains"/>
    <property type="match status" value="1"/>
</dbReference>
<feature type="signal peptide" evidence="1">
    <location>
        <begin position="1"/>
        <end position="26"/>
    </location>
</feature>
<evidence type="ECO:0000313" key="5">
    <source>
        <dbReference type="Proteomes" id="UP000235564"/>
    </source>
</evidence>
<feature type="domain" description="IPT/TIG" evidence="2">
    <location>
        <begin position="135"/>
        <end position="209"/>
    </location>
</feature>
<dbReference type="GO" id="GO:0030247">
    <property type="term" value="F:polysaccharide binding"/>
    <property type="evidence" value="ECO:0007669"/>
    <property type="project" value="InterPro"/>
</dbReference>
<evidence type="ECO:0000313" key="4">
    <source>
        <dbReference type="EMBL" id="PMC23194.1"/>
    </source>
</evidence>
<reference evidence="4 5" key="1">
    <citation type="submission" date="2017-09" db="EMBL/GenBank/DDBJ databases">
        <title>Bacterial strain isolated from the female urinary microbiota.</title>
        <authorList>
            <person name="Thomas-White K."/>
            <person name="Kumar N."/>
            <person name="Forster S."/>
            <person name="Putonti C."/>
            <person name="Lawley T."/>
            <person name="Wolfe A.J."/>
        </authorList>
    </citation>
    <scope>NUCLEOTIDE SEQUENCE [LARGE SCALE GENOMIC DNA]</scope>
    <source>
        <strain evidence="4 5">UMB0536</strain>
    </source>
</reference>
<evidence type="ECO:0000256" key="1">
    <source>
        <dbReference type="SAM" id="SignalP"/>
    </source>
</evidence>
<dbReference type="Pfam" id="PF18329">
    <property type="entry name" value="SGBP_B_XBD"/>
    <property type="match status" value="1"/>
</dbReference>
<sequence length="431" mass="47697">MKYMKRYRYFNGLMFALLLMTGMSFIACNDQPDKYEPTGGTPEIKYVRLPESADSIIQQSYMETTVCLVGENLKSITKMLFNDQVAVLNTSYITDNYLLVDIPSKIPAAVTDKIYMINTAGDTTTYDFHVIVPAPTVSAMNNEYAEPGEEVTITGDYFIQDAYKPLEILFNESKLAVTDIKEINKNSVTFTIPEGATSGPIYVKTVYGTSRSKFHYKDTRNILFDFDGSHGGQTSGNGWRPGVVKTDGIDGNYLYFGGVQMAGKVGATWAEDQFAMNYWPDHVNGKPELSSIQSFAEMLDTCAIGEMAIKFECRVPTSSPWSSSALQIMFTGNSDVSGSNQNNGYYTKTNLPRGLWYPWLSTGSYTTGDAWSTVTIPLSSFNKTHEGQAAGSTITKDRMTGLSFFVWHGGVDGTDCNPEILIDNVRVVPIK</sequence>
<feature type="domain" description="Surface glycan-binding protein B xyloglucan binding" evidence="3">
    <location>
        <begin position="216"/>
        <end position="429"/>
    </location>
</feature>
<dbReference type="InterPro" id="IPR008979">
    <property type="entry name" value="Galactose-bd-like_sf"/>
</dbReference>
<dbReference type="InterPro" id="IPR013783">
    <property type="entry name" value="Ig-like_fold"/>
</dbReference>
<evidence type="ECO:0000259" key="3">
    <source>
        <dbReference type="Pfam" id="PF18329"/>
    </source>
</evidence>
<dbReference type="RefSeq" id="WP_102697985.1">
    <property type="nucleotide sequence ID" value="NZ_PNGJ01000010.1"/>
</dbReference>
<accession>A0A2N6QNR7</accession>
<protein>
    <recommendedName>
        <fullName evidence="6">Surface glycan-binding protein B xyloglucan binding domain-containing protein</fullName>
    </recommendedName>
</protein>
<feature type="chain" id="PRO_5014749908" description="Surface glycan-binding protein B xyloglucan binding domain-containing protein" evidence="1">
    <location>
        <begin position="27"/>
        <end position="431"/>
    </location>
</feature>
<dbReference type="InterPro" id="IPR040475">
    <property type="entry name" value="SGBP_B_XBD"/>
</dbReference>
<dbReference type="AlphaFoldDB" id="A0A2N6QNR7"/>
<evidence type="ECO:0000259" key="2">
    <source>
        <dbReference type="Pfam" id="PF01833"/>
    </source>
</evidence>
<proteinExistence type="predicted"/>
<organism evidence="4 5">
    <name type="scientific">Hoylesella buccalis</name>
    <dbReference type="NCBI Taxonomy" id="28127"/>
    <lineage>
        <taxon>Bacteria</taxon>
        <taxon>Pseudomonadati</taxon>
        <taxon>Bacteroidota</taxon>
        <taxon>Bacteroidia</taxon>
        <taxon>Bacteroidales</taxon>
        <taxon>Prevotellaceae</taxon>
        <taxon>Hoylesella</taxon>
    </lineage>
</organism>
<dbReference type="OrthoDB" id="660167at2"/>
<dbReference type="Proteomes" id="UP000235564">
    <property type="component" value="Unassembled WGS sequence"/>
</dbReference>
<dbReference type="Gene3D" id="2.60.40.10">
    <property type="entry name" value="Immunoglobulins"/>
    <property type="match status" value="2"/>
</dbReference>
<dbReference type="PROSITE" id="PS51257">
    <property type="entry name" value="PROKAR_LIPOPROTEIN"/>
    <property type="match status" value="1"/>
</dbReference>
<evidence type="ECO:0008006" key="6">
    <source>
        <dbReference type="Google" id="ProtNLM"/>
    </source>
</evidence>
<dbReference type="InterPro" id="IPR014756">
    <property type="entry name" value="Ig_E-set"/>
</dbReference>
<name>A0A2N6QNR7_9BACT</name>
<keyword evidence="1" id="KW-0732">Signal</keyword>
<dbReference type="SUPFAM" id="SSF49785">
    <property type="entry name" value="Galactose-binding domain-like"/>
    <property type="match status" value="1"/>
</dbReference>
<comment type="caution">
    <text evidence="4">The sequence shown here is derived from an EMBL/GenBank/DDBJ whole genome shotgun (WGS) entry which is preliminary data.</text>
</comment>
<dbReference type="CDD" id="cd00102">
    <property type="entry name" value="IPT"/>
    <property type="match status" value="1"/>
</dbReference>
<gene>
    <name evidence="4" type="ORF">CJ231_10995</name>
</gene>
<dbReference type="InterPro" id="IPR002909">
    <property type="entry name" value="IPT_dom"/>
</dbReference>